<accession>A0ABV7RJ58</accession>
<dbReference type="PROSITE" id="PS51257">
    <property type="entry name" value="PROKAR_LIPOPROTEIN"/>
    <property type="match status" value="1"/>
</dbReference>
<protein>
    <recommendedName>
        <fullName evidence="4">DUF2884 family protein</fullName>
    </recommendedName>
</protein>
<keyword evidence="1" id="KW-0732">Signal</keyword>
<dbReference type="RefSeq" id="WP_386756886.1">
    <property type="nucleotide sequence ID" value="NZ_JBHRXK010000001.1"/>
</dbReference>
<keyword evidence="3" id="KW-1185">Reference proteome</keyword>
<evidence type="ECO:0000313" key="2">
    <source>
        <dbReference type="EMBL" id="MFC3549629.1"/>
    </source>
</evidence>
<dbReference type="EMBL" id="JBHRXK010000001">
    <property type="protein sequence ID" value="MFC3549629.1"/>
    <property type="molecule type" value="Genomic_DNA"/>
</dbReference>
<feature type="chain" id="PRO_5047460099" description="DUF2884 family protein" evidence="1">
    <location>
        <begin position="22"/>
        <end position="228"/>
    </location>
</feature>
<organism evidence="2 3">
    <name type="scientific">Lysobacter cavernae</name>
    <dbReference type="NCBI Taxonomy" id="1685901"/>
    <lineage>
        <taxon>Bacteria</taxon>
        <taxon>Pseudomonadati</taxon>
        <taxon>Pseudomonadota</taxon>
        <taxon>Gammaproteobacteria</taxon>
        <taxon>Lysobacterales</taxon>
        <taxon>Lysobacteraceae</taxon>
        <taxon>Lysobacter</taxon>
    </lineage>
</organism>
<reference evidence="3" key="1">
    <citation type="journal article" date="2019" name="Int. J. Syst. Evol. Microbiol.">
        <title>The Global Catalogue of Microorganisms (GCM) 10K type strain sequencing project: providing services to taxonomists for standard genome sequencing and annotation.</title>
        <authorList>
            <consortium name="The Broad Institute Genomics Platform"/>
            <consortium name="The Broad Institute Genome Sequencing Center for Infectious Disease"/>
            <person name="Wu L."/>
            <person name="Ma J."/>
        </authorList>
    </citation>
    <scope>NUCLEOTIDE SEQUENCE [LARGE SCALE GENOMIC DNA]</scope>
    <source>
        <strain evidence="3">KCTC 42875</strain>
    </source>
</reference>
<feature type="signal peptide" evidence="1">
    <location>
        <begin position="1"/>
        <end position="21"/>
    </location>
</feature>
<name>A0ABV7RJ58_9GAMM</name>
<evidence type="ECO:0000313" key="3">
    <source>
        <dbReference type="Proteomes" id="UP001595740"/>
    </source>
</evidence>
<sequence>MIATTRTLALLASLSGLALLAGCGGHDSAGGTAAKQEMPTISATVQKAIAEAKQKIAEGNINIQDGKSSPQVELSPKGDLIIDGKPVPVTAEQRALLVDYRGRIAAVASAGVDIGLQGADLATRAVTQSLKGVFTGNTDEIDKQVEAEADKVRVAAIKLCDLLPAMKVSQDKVAASVPEFRPYANLDQSDIDECRDDVNANAKGKKNTATAAAEAVEAAAAAAEAVKQ</sequence>
<evidence type="ECO:0000256" key="1">
    <source>
        <dbReference type="SAM" id="SignalP"/>
    </source>
</evidence>
<dbReference type="Proteomes" id="UP001595740">
    <property type="component" value="Unassembled WGS sequence"/>
</dbReference>
<evidence type="ECO:0008006" key="4">
    <source>
        <dbReference type="Google" id="ProtNLM"/>
    </source>
</evidence>
<comment type="caution">
    <text evidence="2">The sequence shown here is derived from an EMBL/GenBank/DDBJ whole genome shotgun (WGS) entry which is preliminary data.</text>
</comment>
<gene>
    <name evidence="2" type="ORF">ACFOLC_01210</name>
</gene>
<proteinExistence type="predicted"/>